<dbReference type="GO" id="GO:0061630">
    <property type="term" value="F:ubiquitin protein ligase activity"/>
    <property type="evidence" value="ECO:0007669"/>
    <property type="project" value="UniProtKB-EC"/>
</dbReference>
<dbReference type="SUPFAM" id="SSF56204">
    <property type="entry name" value="Hect, E3 ligase catalytic domain"/>
    <property type="match status" value="1"/>
</dbReference>
<dbReference type="InterPro" id="IPR035983">
    <property type="entry name" value="Hect_E3_ubiquitin_ligase"/>
</dbReference>
<dbReference type="GO" id="GO:0000209">
    <property type="term" value="P:protein polyubiquitination"/>
    <property type="evidence" value="ECO:0007669"/>
    <property type="project" value="InterPro"/>
</dbReference>
<dbReference type="RefSeq" id="XP_007604029.1">
    <property type="nucleotide sequence ID" value="XM_007603967.1"/>
</dbReference>
<dbReference type="Gene3D" id="3.30.2160.10">
    <property type="entry name" value="Hect, E3 ligase catalytic domain"/>
    <property type="match status" value="1"/>
</dbReference>
<dbReference type="SMART" id="SM00119">
    <property type="entry name" value="HECTc"/>
    <property type="match status" value="1"/>
</dbReference>
<dbReference type="PROSITE" id="PS50237">
    <property type="entry name" value="HECT"/>
    <property type="match status" value="1"/>
</dbReference>
<dbReference type="PANTHER" id="PTHR45700">
    <property type="entry name" value="UBIQUITIN-PROTEIN LIGASE E3C"/>
    <property type="match status" value="1"/>
</dbReference>
<feature type="active site" description="Glycyl thioester intermediate" evidence="5">
    <location>
        <position position="672"/>
    </location>
</feature>
<evidence type="ECO:0000313" key="8">
    <source>
        <dbReference type="Proteomes" id="UP000011082"/>
    </source>
</evidence>
<proteinExistence type="predicted"/>
<evidence type="ECO:0000259" key="6">
    <source>
        <dbReference type="PROSITE" id="PS50237"/>
    </source>
</evidence>
<gene>
    <name evidence="7" type="ORF">VICG_00577</name>
</gene>
<dbReference type="HOGENOM" id="CLU_002173_5_2_1"/>
<dbReference type="Proteomes" id="UP000011082">
    <property type="component" value="Unassembled WGS sequence"/>
</dbReference>
<evidence type="ECO:0000256" key="4">
    <source>
        <dbReference type="ARBA" id="ARBA00022786"/>
    </source>
</evidence>
<dbReference type="OMA" id="MTKGFYL"/>
<dbReference type="FunCoup" id="L2GNK6">
    <property type="interactions" value="13"/>
</dbReference>
<dbReference type="Gene3D" id="3.90.1750.10">
    <property type="entry name" value="Hect, E3 ligase catalytic domains"/>
    <property type="match status" value="1"/>
</dbReference>
<evidence type="ECO:0000256" key="1">
    <source>
        <dbReference type="ARBA" id="ARBA00000885"/>
    </source>
</evidence>
<dbReference type="OrthoDB" id="8068875at2759"/>
<dbReference type="EMBL" id="JH370132">
    <property type="protein sequence ID" value="ELA42478.1"/>
    <property type="molecule type" value="Genomic_DNA"/>
</dbReference>
<evidence type="ECO:0000256" key="3">
    <source>
        <dbReference type="ARBA" id="ARBA00022679"/>
    </source>
</evidence>
<comment type="catalytic activity">
    <reaction evidence="1">
        <text>S-ubiquitinyl-[E2 ubiquitin-conjugating enzyme]-L-cysteine + [acceptor protein]-L-lysine = [E2 ubiquitin-conjugating enzyme]-L-cysteine + N(6)-ubiquitinyl-[acceptor protein]-L-lysine.</text>
        <dbReference type="EC" id="2.3.2.26"/>
    </reaction>
</comment>
<keyword evidence="3" id="KW-0808">Transferase</keyword>
<dbReference type="EC" id="2.3.2.26" evidence="2"/>
<dbReference type="STRING" id="993615.L2GNK6"/>
<protein>
    <recommendedName>
        <fullName evidence="2">HECT-type E3 ubiquitin transferase</fullName>
        <ecNumber evidence="2">2.3.2.26</ecNumber>
    </recommendedName>
</protein>
<dbReference type="InterPro" id="IPR044611">
    <property type="entry name" value="E3A/B/C-like"/>
</dbReference>
<dbReference type="InterPro" id="IPR000569">
    <property type="entry name" value="HECT_dom"/>
</dbReference>
<evidence type="ECO:0000313" key="7">
    <source>
        <dbReference type="EMBL" id="ELA42478.1"/>
    </source>
</evidence>
<sequence length="704" mass="81626">MSKYIKQLTQKCNASNCIKAFCRTVPDSATVQKISKILSKYGDTLTCRKIQKLNSNDKKLDKNLIIDSLFYINGLFYSKEKAMKSPSTFNLDDTLFKQITPNENVKHKEGACENESIASTKRETKEESNMIRPCKDLNHRFCSIISQSPNFVDSYLLTGVLHVFLNKFKTHPDFNLSLIIIRLFNIISKDGDIDVSFYRILANVFLTIKEKTLTSLITPFLKEHERCDSGKCLFCFDLSKNDLVECIQSIHSLIDYTFPVDFRENNRITCLFEIFECLFLINEKFLIVEESNFVVKKFFSTINLKNELKFCKLKLKSPLDHTFAIPIDIKAEILKTQNGEYMKASLQDAFFKALFQGITQPYLFINIRRDRLYIDTLKIILEVDGIDIKKQLKVKFLGEEGVDSGGIKKEYFLLLGHEIENDTSLFTQTNNRIWFRKGVDLQLLNTIGKIVGIALYNDVVLNVPFPSLLFKKLLHIPLDFDDLEEIEPEIYNSLKNLQRCSPEDFQFLDQNFTADFEVLGRRINYELIEDGSGIKVNKKNLEEFTQLYWSFLMEGIIEDEFKAFSDGFYSIINFENVKKFQPHELEKILMGVDDLDFELIKKTTTYNGYEPKDEIIEHFWEFFYEMCSRKKKRLIQFITGNDRLPVGGSTALNLIIMKNGCDTDRLPSSQTCFNTLLLPEYSSREKLRDKLGKAIGLTAGFFLM</sequence>
<feature type="domain" description="HECT" evidence="6">
    <location>
        <begin position="384"/>
        <end position="704"/>
    </location>
</feature>
<name>L2GNK6_VITCO</name>
<dbReference type="InParanoid" id="L2GNK6"/>
<dbReference type="VEuPathDB" id="MicrosporidiaDB:VICG_00577"/>
<dbReference type="AlphaFoldDB" id="L2GNK6"/>
<dbReference type="PANTHER" id="PTHR45700:SF8">
    <property type="entry name" value="HECT-TYPE E3 UBIQUITIN TRANSFERASE"/>
    <property type="match status" value="1"/>
</dbReference>
<dbReference type="FunFam" id="3.30.2410.10:FF:000003">
    <property type="entry name" value="probable E3 ubiquitin-protein ligase HERC4 isoform X1"/>
    <property type="match status" value="1"/>
</dbReference>
<dbReference type="Pfam" id="PF00632">
    <property type="entry name" value="HECT"/>
    <property type="match status" value="1"/>
</dbReference>
<evidence type="ECO:0000256" key="2">
    <source>
        <dbReference type="ARBA" id="ARBA00012485"/>
    </source>
</evidence>
<keyword evidence="4 5" id="KW-0833">Ubl conjugation pathway</keyword>
<reference evidence="8" key="1">
    <citation type="submission" date="2011-05" db="EMBL/GenBank/DDBJ databases">
        <title>The genome sequence of Vittaforma corneae strain ATCC 50505.</title>
        <authorList>
            <consortium name="The Broad Institute Genome Sequencing Platform"/>
            <person name="Cuomo C."/>
            <person name="Didier E."/>
            <person name="Bowers L."/>
            <person name="Young S.K."/>
            <person name="Zeng Q."/>
            <person name="Gargeya S."/>
            <person name="Fitzgerald M."/>
            <person name="Haas B."/>
            <person name="Abouelleil A."/>
            <person name="Alvarado L."/>
            <person name="Arachchi H.M."/>
            <person name="Berlin A."/>
            <person name="Chapman S.B."/>
            <person name="Gearin G."/>
            <person name="Goldberg J."/>
            <person name="Griggs A."/>
            <person name="Gujja S."/>
            <person name="Hansen M."/>
            <person name="Heiman D."/>
            <person name="Howarth C."/>
            <person name="Larimer J."/>
            <person name="Lui A."/>
            <person name="MacDonald P.J.P."/>
            <person name="McCowen C."/>
            <person name="Montmayeur A."/>
            <person name="Murphy C."/>
            <person name="Neiman D."/>
            <person name="Pearson M."/>
            <person name="Priest M."/>
            <person name="Roberts A."/>
            <person name="Saif S."/>
            <person name="Shea T."/>
            <person name="Sisk P."/>
            <person name="Stolte C."/>
            <person name="Sykes S."/>
            <person name="Wortman J."/>
            <person name="Nusbaum C."/>
            <person name="Birren B."/>
        </authorList>
    </citation>
    <scope>NUCLEOTIDE SEQUENCE [LARGE SCALE GENOMIC DNA]</scope>
    <source>
        <strain evidence="8">ATCC 50505</strain>
    </source>
</reference>
<dbReference type="Gene3D" id="3.30.2410.10">
    <property type="entry name" value="Hect, E3 ligase catalytic domain"/>
    <property type="match status" value="1"/>
</dbReference>
<organism evidence="7 8">
    <name type="scientific">Vittaforma corneae (strain ATCC 50505)</name>
    <name type="common">Microsporidian parasite</name>
    <name type="synonym">Nosema corneum</name>
    <dbReference type="NCBI Taxonomy" id="993615"/>
    <lineage>
        <taxon>Eukaryota</taxon>
        <taxon>Fungi</taxon>
        <taxon>Fungi incertae sedis</taxon>
        <taxon>Microsporidia</taxon>
        <taxon>Nosematidae</taxon>
        <taxon>Vittaforma</taxon>
    </lineage>
</organism>
<evidence type="ECO:0000256" key="5">
    <source>
        <dbReference type="PROSITE-ProRule" id="PRU00104"/>
    </source>
</evidence>
<keyword evidence="8" id="KW-1185">Reference proteome</keyword>
<dbReference type="GeneID" id="19881294"/>
<accession>L2GNK6</accession>